<organism evidence="1 2">
    <name type="scientific">Stylonychia lemnae</name>
    <name type="common">Ciliate</name>
    <dbReference type="NCBI Taxonomy" id="5949"/>
    <lineage>
        <taxon>Eukaryota</taxon>
        <taxon>Sar</taxon>
        <taxon>Alveolata</taxon>
        <taxon>Ciliophora</taxon>
        <taxon>Intramacronucleata</taxon>
        <taxon>Spirotrichea</taxon>
        <taxon>Stichotrichia</taxon>
        <taxon>Sporadotrichida</taxon>
        <taxon>Oxytrichidae</taxon>
        <taxon>Stylonychinae</taxon>
        <taxon>Stylonychia</taxon>
    </lineage>
</organism>
<accession>A0A078B9Q6</accession>
<evidence type="ECO:0000313" key="2">
    <source>
        <dbReference type="Proteomes" id="UP000039865"/>
    </source>
</evidence>
<protein>
    <submittedName>
        <fullName evidence="1">Uncharacterized protein</fullName>
    </submittedName>
</protein>
<keyword evidence="2" id="KW-1185">Reference proteome</keyword>
<proteinExistence type="predicted"/>
<sequence>MWFNIPNFQQDVYETGFDVDFDQNLIALSFQIQISSSQNQSPEASLFYFTPSETQKEGVVVFNQMGEIQWVKICSKCYNQFVTSILFINDTLNYVMKTEKNQFGLIEFNKFNGDEISDQIINFQDNPAIDYEVLYLDLQYDKKYNQKKYILAGVKGQDGQKLNMLEEARVITIDQTILNGTKVSHLVTNTSLSPQLKTNQLFIGQKHIYLSSTMMQELSPLPHVWVILNKTNMTQYQKISYTSNQENLIKKSLISTDEKFLINICTLYESNNGVQLKLQYYENQTSYLRTVLFSNGYGFDNFMAESVSSQEIIFYAYRSSQSYYSQLFKYNFYQ</sequence>
<evidence type="ECO:0000313" key="1">
    <source>
        <dbReference type="EMBL" id="CDW90921.1"/>
    </source>
</evidence>
<dbReference type="Proteomes" id="UP000039865">
    <property type="component" value="Unassembled WGS sequence"/>
</dbReference>
<dbReference type="AlphaFoldDB" id="A0A078B9Q6"/>
<name>A0A078B9Q6_STYLE</name>
<reference evidence="1 2" key="1">
    <citation type="submission" date="2014-06" db="EMBL/GenBank/DDBJ databases">
        <authorList>
            <person name="Swart Estienne"/>
        </authorList>
    </citation>
    <scope>NUCLEOTIDE SEQUENCE [LARGE SCALE GENOMIC DNA]</scope>
    <source>
        <strain evidence="1 2">130c</strain>
    </source>
</reference>
<dbReference type="EMBL" id="CCKQ01018924">
    <property type="protein sequence ID" value="CDW90921.1"/>
    <property type="molecule type" value="Genomic_DNA"/>
</dbReference>
<gene>
    <name evidence="1" type="primary">Contig6213.g6651</name>
    <name evidence="1" type="ORF">STYLEM_20069</name>
</gene>
<dbReference type="InParanoid" id="A0A078B9Q6"/>